<dbReference type="RefSeq" id="WP_091310522.1">
    <property type="nucleotide sequence ID" value="NZ_CBCSJU010000002.1"/>
</dbReference>
<dbReference type="AlphaFoldDB" id="A0A1H6SPL1"/>
<keyword evidence="4" id="KW-1185">Reference proteome</keyword>
<feature type="transmembrane region" description="Helical" evidence="1">
    <location>
        <begin position="62"/>
        <end position="80"/>
    </location>
</feature>
<keyword evidence="1" id="KW-0472">Membrane</keyword>
<organism evidence="3 4">
    <name type="scientific">Flavobacterium terrigena</name>
    <dbReference type="NCBI Taxonomy" id="402734"/>
    <lineage>
        <taxon>Bacteria</taxon>
        <taxon>Pseudomonadati</taxon>
        <taxon>Bacteroidota</taxon>
        <taxon>Flavobacteriia</taxon>
        <taxon>Flavobacteriales</taxon>
        <taxon>Flavobacteriaceae</taxon>
        <taxon>Flavobacterium</taxon>
    </lineage>
</organism>
<accession>A0A1H6SPL1</accession>
<evidence type="ECO:0000313" key="3">
    <source>
        <dbReference type="EMBL" id="SEI69868.1"/>
    </source>
</evidence>
<protein>
    <recommendedName>
        <fullName evidence="2">DUF4234 domain-containing protein</fullName>
    </recommendedName>
</protein>
<proteinExistence type="predicted"/>
<dbReference type="InterPro" id="IPR025328">
    <property type="entry name" value="DUF4234"/>
</dbReference>
<feature type="domain" description="DUF4234" evidence="2">
    <location>
        <begin position="26"/>
        <end position="78"/>
    </location>
</feature>
<name>A0A1H6SPL1_9FLAO</name>
<feature type="transmembrane region" description="Helical" evidence="1">
    <location>
        <begin position="22"/>
        <end position="42"/>
    </location>
</feature>
<dbReference type="Pfam" id="PF14018">
    <property type="entry name" value="DUF4234"/>
    <property type="match status" value="1"/>
</dbReference>
<evidence type="ECO:0000313" key="4">
    <source>
        <dbReference type="Proteomes" id="UP000199702"/>
    </source>
</evidence>
<dbReference type="Proteomes" id="UP000199702">
    <property type="component" value="Unassembled WGS sequence"/>
</dbReference>
<dbReference type="STRING" id="402734.SAMN05660918_1457"/>
<reference evidence="4" key="1">
    <citation type="submission" date="2016-10" db="EMBL/GenBank/DDBJ databases">
        <authorList>
            <person name="Varghese N."/>
            <person name="Submissions S."/>
        </authorList>
    </citation>
    <scope>NUCLEOTIDE SEQUENCE [LARGE SCALE GENOMIC DNA]</scope>
    <source>
        <strain evidence="4">DSM 17934</strain>
    </source>
</reference>
<evidence type="ECO:0000259" key="2">
    <source>
        <dbReference type="Pfam" id="PF14018"/>
    </source>
</evidence>
<evidence type="ECO:0000256" key="1">
    <source>
        <dbReference type="SAM" id="Phobius"/>
    </source>
</evidence>
<keyword evidence="1" id="KW-1133">Transmembrane helix</keyword>
<feature type="transmembrane region" description="Helical" evidence="1">
    <location>
        <begin position="101"/>
        <end position="118"/>
    </location>
</feature>
<gene>
    <name evidence="3" type="ORF">SAMN05660918_1457</name>
</gene>
<keyword evidence="1" id="KW-0812">Transmembrane</keyword>
<sequence>MNEVTHQEDWNKSKPNIPFFKVDPVMVLIFGILTCGLYLIYWNVKAAEVINAANEKEVVSPTIALITGCCGLNLFFYWLVGRDGLPKVYQLTGQPQKDDSVLLLVLGFFFPMIAAMIVQSELNKLYN</sequence>
<dbReference type="EMBL" id="FNYA01000002">
    <property type="protein sequence ID" value="SEI69868.1"/>
    <property type="molecule type" value="Genomic_DNA"/>
</dbReference>
<dbReference type="OrthoDB" id="1368341at2"/>